<dbReference type="AlphaFoldDB" id="A0A6J7Y1P5"/>
<dbReference type="EC" id="2.7.1.180" evidence="2"/>
<keyword evidence="7" id="KW-0274">FAD</keyword>
<evidence type="ECO:0000256" key="2">
    <source>
        <dbReference type="ARBA" id="ARBA00011955"/>
    </source>
</evidence>
<dbReference type="PANTHER" id="PTHR30040">
    <property type="entry name" value="THIAMINE BIOSYNTHESIS LIPOPROTEIN APBE"/>
    <property type="match status" value="1"/>
</dbReference>
<evidence type="ECO:0000256" key="3">
    <source>
        <dbReference type="ARBA" id="ARBA00016337"/>
    </source>
</evidence>
<keyword evidence="4" id="KW-0285">Flavoprotein</keyword>
<evidence type="ECO:0000256" key="10">
    <source>
        <dbReference type="ARBA" id="ARBA00048540"/>
    </source>
</evidence>
<dbReference type="InterPro" id="IPR024932">
    <property type="entry name" value="ApbE"/>
</dbReference>
<dbReference type="EMBL" id="CAFBSG010000018">
    <property type="protein sequence ID" value="CAB5240826.1"/>
    <property type="molecule type" value="Genomic_DNA"/>
</dbReference>
<reference evidence="11" key="1">
    <citation type="submission" date="2020-05" db="EMBL/GenBank/DDBJ databases">
        <authorList>
            <person name="Chiriac C."/>
            <person name="Salcher M."/>
            <person name="Ghai R."/>
            <person name="Kavagutti S V."/>
        </authorList>
    </citation>
    <scope>NUCLEOTIDE SEQUENCE</scope>
</reference>
<organism evidence="11">
    <name type="scientific">freshwater metagenome</name>
    <dbReference type="NCBI Taxonomy" id="449393"/>
    <lineage>
        <taxon>unclassified sequences</taxon>
        <taxon>metagenomes</taxon>
        <taxon>ecological metagenomes</taxon>
    </lineage>
</organism>
<evidence type="ECO:0000256" key="4">
    <source>
        <dbReference type="ARBA" id="ARBA00022630"/>
    </source>
</evidence>
<accession>A0A6J7Y1P5</accession>
<dbReference type="InterPro" id="IPR003374">
    <property type="entry name" value="ApbE-like_sf"/>
</dbReference>
<dbReference type="GO" id="GO:0046872">
    <property type="term" value="F:metal ion binding"/>
    <property type="evidence" value="ECO:0007669"/>
    <property type="project" value="UniProtKB-KW"/>
</dbReference>
<comment type="cofactor">
    <cofactor evidence="1">
        <name>Mg(2+)</name>
        <dbReference type="ChEBI" id="CHEBI:18420"/>
    </cofactor>
</comment>
<keyword evidence="5" id="KW-0808">Transferase</keyword>
<evidence type="ECO:0000256" key="5">
    <source>
        <dbReference type="ARBA" id="ARBA00022679"/>
    </source>
</evidence>
<evidence type="ECO:0000256" key="9">
    <source>
        <dbReference type="ARBA" id="ARBA00031306"/>
    </source>
</evidence>
<keyword evidence="6" id="KW-0479">Metal-binding</keyword>
<dbReference type="PANTHER" id="PTHR30040:SF2">
    <property type="entry name" value="FAD:PROTEIN FMN TRANSFERASE"/>
    <property type="match status" value="1"/>
</dbReference>
<evidence type="ECO:0000256" key="6">
    <source>
        <dbReference type="ARBA" id="ARBA00022723"/>
    </source>
</evidence>
<evidence type="ECO:0000256" key="8">
    <source>
        <dbReference type="ARBA" id="ARBA00022842"/>
    </source>
</evidence>
<evidence type="ECO:0000256" key="1">
    <source>
        <dbReference type="ARBA" id="ARBA00001946"/>
    </source>
</evidence>
<evidence type="ECO:0000256" key="7">
    <source>
        <dbReference type="ARBA" id="ARBA00022827"/>
    </source>
</evidence>
<dbReference type="Gene3D" id="3.10.520.10">
    <property type="entry name" value="ApbE-like domains"/>
    <property type="match status" value="1"/>
</dbReference>
<dbReference type="SUPFAM" id="SSF143631">
    <property type="entry name" value="ApbE-like"/>
    <property type="match status" value="1"/>
</dbReference>
<comment type="catalytic activity">
    <reaction evidence="10">
        <text>L-threonyl-[protein] + FAD = FMN-L-threonyl-[protein] + AMP + H(+)</text>
        <dbReference type="Rhea" id="RHEA:36847"/>
        <dbReference type="Rhea" id="RHEA-COMP:11060"/>
        <dbReference type="Rhea" id="RHEA-COMP:11061"/>
        <dbReference type="ChEBI" id="CHEBI:15378"/>
        <dbReference type="ChEBI" id="CHEBI:30013"/>
        <dbReference type="ChEBI" id="CHEBI:57692"/>
        <dbReference type="ChEBI" id="CHEBI:74257"/>
        <dbReference type="ChEBI" id="CHEBI:456215"/>
        <dbReference type="EC" id="2.7.1.180"/>
    </reaction>
</comment>
<sequence length="302" mass="31954">MSFKKHSNSSFNAMGGEFNVIVVSEDFAILALAEDFIARLEKLWSRFDSRSEISLLNAAEGKPVAISKETHDLIALMRSGFRSTQGAYDPTVLPRVIAAGYDRSLTNPELKTVLPESAQWPGDVEGIELHGAIACLPLGTTLDSGGIGKGFAADLLVSKMMELGAHGALVSASGDVVAAGESPQGGGWTIGIENPFDLSQHIEIVTLKKGAIATSSTLKRTFENNKHHLISTNTKDTFNNEIATVSVLAGNGALAEVLTKVAFSLELDEAMTQIESLGGSALVVMKSGAIVRSPQWELSVVS</sequence>
<protein>
    <recommendedName>
        <fullName evidence="3">FAD:protein FMN transferase</fullName>
        <ecNumber evidence="2">2.7.1.180</ecNumber>
    </recommendedName>
    <alternativeName>
        <fullName evidence="9">Flavin transferase</fullName>
    </alternativeName>
</protein>
<name>A0A6J7Y1P5_9ZZZZ</name>
<evidence type="ECO:0000313" key="11">
    <source>
        <dbReference type="EMBL" id="CAB5240826.1"/>
    </source>
</evidence>
<gene>
    <name evidence="11" type="ORF">UFOPK3554_01072</name>
</gene>
<keyword evidence="8" id="KW-0460">Magnesium</keyword>
<dbReference type="Pfam" id="PF02424">
    <property type="entry name" value="ApbE"/>
    <property type="match status" value="1"/>
</dbReference>
<proteinExistence type="predicted"/>
<dbReference type="GO" id="GO:0016740">
    <property type="term" value="F:transferase activity"/>
    <property type="evidence" value="ECO:0007669"/>
    <property type="project" value="UniProtKB-KW"/>
</dbReference>